<evidence type="ECO:0000256" key="1">
    <source>
        <dbReference type="SAM" id="MobiDB-lite"/>
    </source>
</evidence>
<feature type="compositionally biased region" description="Gly residues" evidence="1">
    <location>
        <begin position="184"/>
        <end position="211"/>
    </location>
</feature>
<dbReference type="KEGG" id="smo:SELMODRAFT_422111"/>
<dbReference type="EMBL" id="GL377620">
    <property type="protein sequence ID" value="EFJ16092.1"/>
    <property type="molecule type" value="Genomic_DNA"/>
</dbReference>
<gene>
    <name evidence="2" type="ORF">SELMODRAFT_422111</name>
</gene>
<proteinExistence type="predicted"/>
<protein>
    <submittedName>
        <fullName evidence="2">Uncharacterized protein</fullName>
    </submittedName>
</protein>
<dbReference type="Proteomes" id="UP000001514">
    <property type="component" value="Unassembled WGS sequence"/>
</dbReference>
<evidence type="ECO:0000313" key="2">
    <source>
        <dbReference type="EMBL" id="EFJ16092.1"/>
    </source>
</evidence>
<organism evidence="3">
    <name type="scientific">Selaginella moellendorffii</name>
    <name type="common">Spikemoss</name>
    <dbReference type="NCBI Taxonomy" id="88036"/>
    <lineage>
        <taxon>Eukaryota</taxon>
        <taxon>Viridiplantae</taxon>
        <taxon>Streptophyta</taxon>
        <taxon>Embryophyta</taxon>
        <taxon>Tracheophyta</taxon>
        <taxon>Lycopodiopsida</taxon>
        <taxon>Selaginellales</taxon>
        <taxon>Selaginellaceae</taxon>
        <taxon>Selaginella</taxon>
    </lineage>
</organism>
<accession>D8SHD5</accession>
<dbReference type="Gramene" id="EFJ16092">
    <property type="protein sequence ID" value="EFJ16092"/>
    <property type="gene ID" value="SELMODRAFT_422111"/>
</dbReference>
<feature type="region of interest" description="Disordered" evidence="1">
    <location>
        <begin position="182"/>
        <end position="245"/>
    </location>
</feature>
<sequence length="245" mass="27005">MEGSRGLPFRVLMSYSGEFDGRRPGGILFLCAKWYNMYAALDEKLEQVGDDQESYVLYGVLLNRGYRVSFYKWERHPDGTVTKAAWNTIYTFRRSYEAREPFGACSTKCRITATSKFLREFLFVHNSDHAENRSCGCSSKKDALEKKSRENGDADDDWFTAANSRSTLRGESLATMVVELPSNDGGGWNTGNNGGGGWNTGEDGGGNGWGSGEVCDNNATWGGSTGEKMPGKTPGESNEHPAPRR</sequence>
<keyword evidence="3" id="KW-1185">Reference proteome</keyword>
<evidence type="ECO:0000313" key="3">
    <source>
        <dbReference type="Proteomes" id="UP000001514"/>
    </source>
</evidence>
<dbReference type="HOGENOM" id="CLU_1135149_0_0_1"/>
<name>D8SHD5_SELML</name>
<dbReference type="AlphaFoldDB" id="D8SHD5"/>
<reference evidence="2 3" key="1">
    <citation type="journal article" date="2011" name="Science">
        <title>The Selaginella genome identifies genetic changes associated with the evolution of vascular plants.</title>
        <authorList>
            <person name="Banks J.A."/>
            <person name="Nishiyama T."/>
            <person name="Hasebe M."/>
            <person name="Bowman J.L."/>
            <person name="Gribskov M."/>
            <person name="dePamphilis C."/>
            <person name="Albert V.A."/>
            <person name="Aono N."/>
            <person name="Aoyama T."/>
            <person name="Ambrose B.A."/>
            <person name="Ashton N.W."/>
            <person name="Axtell M.J."/>
            <person name="Barker E."/>
            <person name="Barker M.S."/>
            <person name="Bennetzen J.L."/>
            <person name="Bonawitz N.D."/>
            <person name="Chapple C."/>
            <person name="Cheng C."/>
            <person name="Correa L.G."/>
            <person name="Dacre M."/>
            <person name="DeBarry J."/>
            <person name="Dreyer I."/>
            <person name="Elias M."/>
            <person name="Engstrom E.M."/>
            <person name="Estelle M."/>
            <person name="Feng L."/>
            <person name="Finet C."/>
            <person name="Floyd S.K."/>
            <person name="Frommer W.B."/>
            <person name="Fujita T."/>
            <person name="Gramzow L."/>
            <person name="Gutensohn M."/>
            <person name="Harholt J."/>
            <person name="Hattori M."/>
            <person name="Heyl A."/>
            <person name="Hirai T."/>
            <person name="Hiwatashi Y."/>
            <person name="Ishikawa M."/>
            <person name="Iwata M."/>
            <person name="Karol K.G."/>
            <person name="Koehler B."/>
            <person name="Kolukisaoglu U."/>
            <person name="Kubo M."/>
            <person name="Kurata T."/>
            <person name="Lalonde S."/>
            <person name="Li K."/>
            <person name="Li Y."/>
            <person name="Litt A."/>
            <person name="Lyons E."/>
            <person name="Manning G."/>
            <person name="Maruyama T."/>
            <person name="Michael T.P."/>
            <person name="Mikami K."/>
            <person name="Miyazaki S."/>
            <person name="Morinaga S."/>
            <person name="Murata T."/>
            <person name="Mueller-Roeber B."/>
            <person name="Nelson D.R."/>
            <person name="Obara M."/>
            <person name="Oguri Y."/>
            <person name="Olmstead R.G."/>
            <person name="Onodera N."/>
            <person name="Petersen B.L."/>
            <person name="Pils B."/>
            <person name="Prigge M."/>
            <person name="Rensing S.A."/>
            <person name="Riano-Pachon D.M."/>
            <person name="Roberts A.W."/>
            <person name="Sato Y."/>
            <person name="Scheller H.V."/>
            <person name="Schulz B."/>
            <person name="Schulz C."/>
            <person name="Shakirov E.V."/>
            <person name="Shibagaki N."/>
            <person name="Shinohara N."/>
            <person name="Shippen D.E."/>
            <person name="Soerensen I."/>
            <person name="Sotooka R."/>
            <person name="Sugimoto N."/>
            <person name="Sugita M."/>
            <person name="Sumikawa N."/>
            <person name="Tanurdzic M."/>
            <person name="Theissen G."/>
            <person name="Ulvskov P."/>
            <person name="Wakazuki S."/>
            <person name="Weng J.K."/>
            <person name="Willats W.W."/>
            <person name="Wipf D."/>
            <person name="Wolf P.G."/>
            <person name="Yang L."/>
            <person name="Zimmer A.D."/>
            <person name="Zhu Q."/>
            <person name="Mitros T."/>
            <person name="Hellsten U."/>
            <person name="Loque D."/>
            <person name="Otillar R."/>
            <person name="Salamov A."/>
            <person name="Schmutz J."/>
            <person name="Shapiro H."/>
            <person name="Lindquist E."/>
            <person name="Lucas S."/>
            <person name="Rokhsar D."/>
            <person name="Grigoriev I.V."/>
        </authorList>
    </citation>
    <scope>NUCLEOTIDE SEQUENCE [LARGE SCALE GENOMIC DNA]</scope>
</reference>
<dbReference type="InParanoid" id="D8SHD5"/>